<evidence type="ECO:0000313" key="2">
    <source>
        <dbReference type="EMBL" id="PXX51493.1"/>
    </source>
</evidence>
<gene>
    <name evidence="2" type="ORF">DFR60_110200</name>
</gene>
<dbReference type="GO" id="GO:0003677">
    <property type="term" value="F:DNA binding"/>
    <property type="evidence" value="ECO:0007669"/>
    <property type="project" value="InterPro"/>
</dbReference>
<dbReference type="Proteomes" id="UP000248057">
    <property type="component" value="Unassembled WGS sequence"/>
</dbReference>
<evidence type="ECO:0000313" key="3">
    <source>
        <dbReference type="Proteomes" id="UP000248057"/>
    </source>
</evidence>
<keyword evidence="3" id="KW-1185">Reference proteome</keyword>
<organism evidence="2 3">
    <name type="scientific">Hungatella effluvii</name>
    <dbReference type="NCBI Taxonomy" id="1096246"/>
    <lineage>
        <taxon>Bacteria</taxon>
        <taxon>Bacillati</taxon>
        <taxon>Bacillota</taxon>
        <taxon>Clostridia</taxon>
        <taxon>Lachnospirales</taxon>
        <taxon>Lachnospiraceae</taxon>
        <taxon>Hungatella</taxon>
    </lineage>
</organism>
<dbReference type="Gene3D" id="1.10.260.40">
    <property type="entry name" value="lambda repressor-like DNA-binding domains"/>
    <property type="match status" value="1"/>
</dbReference>
<feature type="domain" description="HTH cro/C1-type" evidence="1">
    <location>
        <begin position="17"/>
        <end position="67"/>
    </location>
</feature>
<dbReference type="CDD" id="cd00093">
    <property type="entry name" value="HTH_XRE"/>
    <property type="match status" value="1"/>
</dbReference>
<dbReference type="Pfam" id="PF01381">
    <property type="entry name" value="HTH_3"/>
    <property type="match status" value="1"/>
</dbReference>
<dbReference type="SMART" id="SM00530">
    <property type="entry name" value="HTH_XRE"/>
    <property type="match status" value="1"/>
</dbReference>
<protein>
    <submittedName>
        <fullName evidence="2">Transcriptional regulator with XRE-family HTH domain</fullName>
    </submittedName>
</protein>
<sequence>MVTYNRQEVGKRLGCRRREMGLTGEEMGRRIGKNGRYYRDIENGRCGMSVETLILLSEEMGLSLDYLIYGASSDDSGDRLDEQKQIVNRLSHCNGRIREGAVNLLKVYLESMPER</sequence>
<dbReference type="SUPFAM" id="SSF47413">
    <property type="entry name" value="lambda repressor-like DNA-binding domains"/>
    <property type="match status" value="1"/>
</dbReference>
<proteinExistence type="predicted"/>
<dbReference type="AlphaFoldDB" id="A0A2V3Y025"/>
<name>A0A2V3Y025_9FIRM</name>
<accession>A0A2V3Y025</accession>
<dbReference type="PROSITE" id="PS50943">
    <property type="entry name" value="HTH_CROC1"/>
    <property type="match status" value="1"/>
</dbReference>
<dbReference type="InterPro" id="IPR001387">
    <property type="entry name" value="Cro/C1-type_HTH"/>
</dbReference>
<dbReference type="InterPro" id="IPR010982">
    <property type="entry name" value="Lambda_DNA-bd_dom_sf"/>
</dbReference>
<dbReference type="GeneID" id="86063058"/>
<dbReference type="RefSeq" id="WP_110324314.1">
    <property type="nucleotide sequence ID" value="NZ_QJKD01000010.1"/>
</dbReference>
<evidence type="ECO:0000259" key="1">
    <source>
        <dbReference type="PROSITE" id="PS50943"/>
    </source>
</evidence>
<reference evidence="2 3" key="1">
    <citation type="submission" date="2018-05" db="EMBL/GenBank/DDBJ databases">
        <title>Genomic Encyclopedia of Type Strains, Phase IV (KMG-IV): sequencing the most valuable type-strain genomes for metagenomic binning, comparative biology and taxonomic classification.</title>
        <authorList>
            <person name="Goeker M."/>
        </authorList>
    </citation>
    <scope>NUCLEOTIDE SEQUENCE [LARGE SCALE GENOMIC DNA]</scope>
    <source>
        <strain evidence="2 3">DSM 24995</strain>
    </source>
</reference>
<comment type="caution">
    <text evidence="2">The sequence shown here is derived from an EMBL/GenBank/DDBJ whole genome shotgun (WGS) entry which is preliminary data.</text>
</comment>
<dbReference type="EMBL" id="QJKD01000010">
    <property type="protein sequence ID" value="PXX51493.1"/>
    <property type="molecule type" value="Genomic_DNA"/>
</dbReference>